<sequence>MGLGSCRTIALDGVIAREVTIEANVGPGLPGIHVVGLADTAITESRARIRTAVNNTRLPWPRTKVVVSLTPASMPKSGAHFDLPMALAILTANMAGWQGDVAAQGWPAERDSEPQPDLADSAAPRERLDTALVLGELGLDGSVRPVSGIVPAMLAAKEKGYDTLVIPPANAAEALLVPGLDVLVAATLVDAFAWVTGYRRLPTAAEAARYTPATAERGSQSTGMQEDVDFADIAGQREAKTAAEVAAAGGHHLFLTGPPGSGKSMIAARMPGILPPLTAKETMEATAIHSIVGAPGHVVDAPPFIAPHASLTRAALLGGGPGIPRPGAVSLAHTGVLFLDEVSEIPAAVLDGLRTPLEERRVRIVRARREVEFPARFQLVLAANPCRCAAEDPTKCTCTAHHRREYLRNLSGPLRDRLDMVVRLSQQSAVISADGEESTADIRQRVCAARERAAHRWQADGLTARHNAAVSSSYLRRHRPADDAAMAMLSAYLAAGDMSQRGIDRCLKLAWTLYDLDGEAAASTPGASAPRPNIDHVARAMHLRGDQVMAGE</sequence>
<dbReference type="SUPFAM" id="SSF52540">
    <property type="entry name" value="P-loop containing nucleoside triphosphate hydrolases"/>
    <property type="match status" value="1"/>
</dbReference>
<evidence type="ECO:0000313" key="3">
    <source>
        <dbReference type="Proteomes" id="UP001220064"/>
    </source>
</evidence>
<accession>A0ABY7U9M2</accession>
<name>A0ABY7U9M2_9CORY</name>
<dbReference type="PANTHER" id="PTHR32039">
    <property type="entry name" value="MAGNESIUM-CHELATASE SUBUNIT CHLI"/>
    <property type="match status" value="1"/>
</dbReference>
<dbReference type="PANTHER" id="PTHR32039:SF7">
    <property type="entry name" value="COMPETENCE PROTEIN COMM"/>
    <property type="match status" value="1"/>
</dbReference>
<dbReference type="InterPro" id="IPR025158">
    <property type="entry name" value="Mg_chelat-rel_C"/>
</dbReference>
<dbReference type="SMART" id="SM00382">
    <property type="entry name" value="AAA"/>
    <property type="match status" value="1"/>
</dbReference>
<dbReference type="Pfam" id="PF13541">
    <property type="entry name" value="ChlI"/>
    <property type="match status" value="2"/>
</dbReference>
<dbReference type="InterPro" id="IPR014721">
    <property type="entry name" value="Ribsml_uS5_D2-typ_fold_subgr"/>
</dbReference>
<dbReference type="Pfam" id="PF01078">
    <property type="entry name" value="Mg_chelatase"/>
    <property type="match status" value="1"/>
</dbReference>
<dbReference type="EMBL" id="CP063189">
    <property type="protein sequence ID" value="WCZ32760.1"/>
    <property type="molecule type" value="Genomic_DNA"/>
</dbReference>
<proteinExistence type="predicted"/>
<evidence type="ECO:0000313" key="2">
    <source>
        <dbReference type="EMBL" id="WCZ32760.1"/>
    </source>
</evidence>
<dbReference type="InterPro" id="IPR000523">
    <property type="entry name" value="Mg_chelatse_chII-like_cat_dom"/>
</dbReference>
<dbReference type="InterPro" id="IPR045006">
    <property type="entry name" value="CHLI-like"/>
</dbReference>
<protein>
    <submittedName>
        <fullName evidence="2">Competence protein ComM</fullName>
    </submittedName>
</protein>
<organism evidence="2 3">
    <name type="scientific">Corynebacterium massiliense DSM 45435</name>
    <dbReference type="NCBI Taxonomy" id="1121364"/>
    <lineage>
        <taxon>Bacteria</taxon>
        <taxon>Bacillati</taxon>
        <taxon>Actinomycetota</taxon>
        <taxon>Actinomycetes</taxon>
        <taxon>Mycobacteriales</taxon>
        <taxon>Corynebacteriaceae</taxon>
        <taxon>Corynebacterium</taxon>
    </lineage>
</organism>
<dbReference type="InterPro" id="IPR020568">
    <property type="entry name" value="Ribosomal_Su5_D2-typ_SF"/>
</dbReference>
<gene>
    <name evidence="2" type="primary">comM</name>
    <name evidence="2" type="ORF">CMASS_06630</name>
</gene>
<feature type="domain" description="AAA+ ATPase" evidence="1">
    <location>
        <begin position="249"/>
        <end position="428"/>
    </location>
</feature>
<dbReference type="SUPFAM" id="SSF54211">
    <property type="entry name" value="Ribosomal protein S5 domain 2-like"/>
    <property type="match status" value="2"/>
</dbReference>
<dbReference type="CDD" id="cd00009">
    <property type="entry name" value="AAA"/>
    <property type="match status" value="1"/>
</dbReference>
<dbReference type="Proteomes" id="UP001220064">
    <property type="component" value="Chromosome"/>
</dbReference>
<dbReference type="Gene3D" id="3.30.230.10">
    <property type="match status" value="1"/>
</dbReference>
<reference evidence="2 3" key="1">
    <citation type="submission" date="2020-10" db="EMBL/GenBank/DDBJ databases">
        <title>Complete genome sequence of Corynebacterium massiliense DSM 45435, type strain of Corynebacterium massiliense.</title>
        <authorList>
            <person name="Busche T."/>
            <person name="Kalinowski J."/>
            <person name="Ruckert C."/>
        </authorList>
    </citation>
    <scope>NUCLEOTIDE SEQUENCE [LARGE SCALE GENOMIC DNA]</scope>
    <source>
        <strain evidence="2 3">DSM 45435</strain>
    </source>
</reference>
<keyword evidence="3" id="KW-1185">Reference proteome</keyword>
<dbReference type="Gene3D" id="3.40.50.300">
    <property type="entry name" value="P-loop containing nucleotide triphosphate hydrolases"/>
    <property type="match status" value="1"/>
</dbReference>
<dbReference type="RefSeq" id="WP_022862233.1">
    <property type="nucleotide sequence ID" value="NZ_ATVG01000001.1"/>
</dbReference>
<dbReference type="InterPro" id="IPR027417">
    <property type="entry name" value="P-loop_NTPase"/>
</dbReference>
<dbReference type="InterPro" id="IPR003593">
    <property type="entry name" value="AAA+_ATPase"/>
</dbReference>
<dbReference type="Pfam" id="PF13335">
    <property type="entry name" value="Mg_chelatase_C"/>
    <property type="match status" value="1"/>
</dbReference>
<evidence type="ECO:0000259" key="1">
    <source>
        <dbReference type="SMART" id="SM00382"/>
    </source>
</evidence>